<dbReference type="InterPro" id="IPR003877">
    <property type="entry name" value="SPRY_dom"/>
</dbReference>
<dbReference type="SMART" id="SM00449">
    <property type="entry name" value="SPRY"/>
    <property type="match status" value="1"/>
</dbReference>
<sequence length="575" mass="64336">MILSDDKDLISPQTFTSPQSYKGKTRNPEKVEYFHPPIRLPLSSLRYCPLCEQVLNDPVTTPCGHNFCQACLQRRWGDGKACRCPACDKAFTNRPEISVNAAFKKLADTFKRMTLGLSSSPPPRDGEVPCDVCAAASLQVRALQSCLVCLTSYCHTHLEAHRSVATLMMHRLIAPAANLRERLCGQHDQLLEMFCRDEQQCVCRFCTESQHKGHRVVHIDEESKERKVQMGTTRRRPVLLNQISAANEKTKSKDLFDRLIALAEETRVAVDGEVEQSQKAAEQRAKGLVGELRREIAELQSRNAELAKLMGTDDHLILLQRFPSLTSAPPTKEWAEISVHTEQCVGTSRRALSKMVAALRSELEGLQTDDMKRMQSYAVDVELDPDTAHPNICLLDNGKRVGRAEMLRIVPENPQRFDPVICVLAKRGFLSGRFYFQVEVGSKTFWDVGVVKESVNRKGLITSKPENGFWTMRLRGGDEYRALDSPSVLLTFDTKPQTVGVFTDYEEGTVSFFDVDARSHIYTFAGCVFCERVFPFFSPGVCDEGRNAAPMIITTVNKLTLAPSPQTDVALTGNA</sequence>
<keyword evidence="13" id="KW-1185">Reference proteome</keyword>
<feature type="domain" description="B box-type" evidence="10">
    <location>
        <begin position="179"/>
        <end position="219"/>
    </location>
</feature>
<dbReference type="STRING" id="109280.ENSHCOP00000016629"/>
<dbReference type="InterPro" id="IPR043136">
    <property type="entry name" value="B30.2/SPRY_sf"/>
</dbReference>
<dbReference type="CDD" id="cd13733">
    <property type="entry name" value="SPRY_PRY_C-I_1"/>
    <property type="match status" value="1"/>
</dbReference>
<dbReference type="Proteomes" id="UP000264820">
    <property type="component" value="Unplaced"/>
</dbReference>
<dbReference type="InterPro" id="IPR017907">
    <property type="entry name" value="Znf_RING_CS"/>
</dbReference>
<dbReference type="CDD" id="cd19769">
    <property type="entry name" value="Bbox2_TRIM16-like"/>
    <property type="match status" value="1"/>
</dbReference>
<protein>
    <submittedName>
        <fullName evidence="12">Bloodthirsty-related gene family, member 26</fullName>
    </submittedName>
</protein>
<dbReference type="InterPro" id="IPR013083">
    <property type="entry name" value="Znf_RING/FYVE/PHD"/>
</dbReference>
<dbReference type="InterPro" id="IPR013320">
    <property type="entry name" value="ConA-like_dom_sf"/>
</dbReference>
<evidence type="ECO:0000256" key="4">
    <source>
        <dbReference type="ARBA" id="ARBA00022833"/>
    </source>
</evidence>
<feature type="domain" description="B30.2/SPRY" evidence="11">
    <location>
        <begin position="361"/>
        <end position="558"/>
    </location>
</feature>
<dbReference type="SMART" id="SM00589">
    <property type="entry name" value="PRY"/>
    <property type="match status" value="1"/>
</dbReference>
<dbReference type="InterPro" id="IPR000315">
    <property type="entry name" value="Znf_B-box"/>
</dbReference>
<feature type="coiled-coil region" evidence="7">
    <location>
        <begin position="282"/>
        <end position="309"/>
    </location>
</feature>
<proteinExistence type="predicted"/>
<dbReference type="Pfam" id="PF00643">
    <property type="entry name" value="zf-B_box"/>
    <property type="match status" value="1"/>
</dbReference>
<dbReference type="InterPro" id="IPR027370">
    <property type="entry name" value="Znf-RING_euk"/>
</dbReference>
<dbReference type="InterPro" id="IPR001870">
    <property type="entry name" value="B30.2/SPRY"/>
</dbReference>
<dbReference type="Pfam" id="PF00622">
    <property type="entry name" value="SPRY"/>
    <property type="match status" value="1"/>
</dbReference>
<dbReference type="InterPro" id="IPR051051">
    <property type="entry name" value="E3_ubiq-ligase_TRIM/RNF"/>
</dbReference>
<evidence type="ECO:0000259" key="11">
    <source>
        <dbReference type="PROSITE" id="PS50188"/>
    </source>
</evidence>
<dbReference type="AlphaFoldDB" id="A0A3Q2YEV5"/>
<name>A0A3Q2YEV5_HIPCM</name>
<evidence type="ECO:0000256" key="7">
    <source>
        <dbReference type="SAM" id="Coils"/>
    </source>
</evidence>
<feature type="compositionally biased region" description="Polar residues" evidence="8">
    <location>
        <begin position="11"/>
        <end position="22"/>
    </location>
</feature>
<dbReference type="PROSITE" id="PS50119">
    <property type="entry name" value="ZF_BBOX"/>
    <property type="match status" value="1"/>
</dbReference>
<dbReference type="InterPro" id="IPR003879">
    <property type="entry name" value="Butyrophylin_SPRY"/>
</dbReference>
<dbReference type="InterPro" id="IPR058030">
    <property type="entry name" value="TRIM8/14/16/25/29/45/65_CC"/>
</dbReference>
<dbReference type="SUPFAM" id="SSF57850">
    <property type="entry name" value="RING/U-box"/>
    <property type="match status" value="1"/>
</dbReference>
<dbReference type="PROSITE" id="PS50188">
    <property type="entry name" value="B302_SPRY"/>
    <property type="match status" value="1"/>
</dbReference>
<reference evidence="12" key="1">
    <citation type="submission" date="2025-08" db="UniProtKB">
        <authorList>
            <consortium name="Ensembl"/>
        </authorList>
    </citation>
    <scope>IDENTIFICATION</scope>
</reference>
<dbReference type="SUPFAM" id="SSF49899">
    <property type="entry name" value="Concanavalin A-like lectins/glucanases"/>
    <property type="match status" value="1"/>
</dbReference>
<dbReference type="PRINTS" id="PR01407">
    <property type="entry name" value="BUTYPHLNCDUF"/>
</dbReference>
<feature type="domain" description="RING-type" evidence="9">
    <location>
        <begin position="48"/>
        <end position="88"/>
    </location>
</feature>
<dbReference type="Pfam" id="PF25600">
    <property type="entry name" value="TRIM_CC"/>
    <property type="match status" value="1"/>
</dbReference>
<keyword evidence="5" id="KW-0391">Immunity</keyword>
<dbReference type="GO" id="GO:0005737">
    <property type="term" value="C:cytoplasm"/>
    <property type="evidence" value="ECO:0007669"/>
    <property type="project" value="UniProtKB-ARBA"/>
</dbReference>
<keyword evidence="1" id="KW-0399">Innate immunity</keyword>
<keyword evidence="4" id="KW-0862">Zinc</keyword>
<evidence type="ECO:0000256" key="6">
    <source>
        <dbReference type="PROSITE-ProRule" id="PRU00024"/>
    </source>
</evidence>
<evidence type="ECO:0000256" key="1">
    <source>
        <dbReference type="ARBA" id="ARBA00022588"/>
    </source>
</evidence>
<dbReference type="InterPro" id="IPR006574">
    <property type="entry name" value="PRY"/>
</dbReference>
<evidence type="ECO:0000313" key="12">
    <source>
        <dbReference type="Ensembl" id="ENSHCOP00000016629.1"/>
    </source>
</evidence>
<keyword evidence="7" id="KW-0175">Coiled coil</keyword>
<keyword evidence="2" id="KW-0479">Metal-binding</keyword>
<dbReference type="SUPFAM" id="SSF57845">
    <property type="entry name" value="B-box zinc-binding domain"/>
    <property type="match status" value="1"/>
</dbReference>
<dbReference type="GeneTree" id="ENSGT01040000240385"/>
<dbReference type="Ensembl" id="ENSHCOT00000024810.1">
    <property type="protein sequence ID" value="ENSHCOP00000016629.1"/>
    <property type="gene ID" value="ENSHCOG00000020889.1"/>
</dbReference>
<dbReference type="GO" id="GO:0008270">
    <property type="term" value="F:zinc ion binding"/>
    <property type="evidence" value="ECO:0007669"/>
    <property type="project" value="UniProtKB-KW"/>
</dbReference>
<evidence type="ECO:0000259" key="9">
    <source>
        <dbReference type="PROSITE" id="PS50089"/>
    </source>
</evidence>
<keyword evidence="3 6" id="KW-0863">Zinc-finger</keyword>
<reference evidence="12" key="2">
    <citation type="submission" date="2025-09" db="UniProtKB">
        <authorList>
            <consortium name="Ensembl"/>
        </authorList>
    </citation>
    <scope>IDENTIFICATION</scope>
</reference>
<dbReference type="Gene3D" id="2.60.120.920">
    <property type="match status" value="1"/>
</dbReference>
<evidence type="ECO:0000256" key="2">
    <source>
        <dbReference type="ARBA" id="ARBA00022723"/>
    </source>
</evidence>
<dbReference type="SMART" id="SM00336">
    <property type="entry name" value="BBOX"/>
    <property type="match status" value="1"/>
</dbReference>
<organism evidence="12 13">
    <name type="scientific">Hippocampus comes</name>
    <name type="common">Tiger tail seahorse</name>
    <dbReference type="NCBI Taxonomy" id="109280"/>
    <lineage>
        <taxon>Eukaryota</taxon>
        <taxon>Metazoa</taxon>
        <taxon>Chordata</taxon>
        <taxon>Craniata</taxon>
        <taxon>Vertebrata</taxon>
        <taxon>Euteleostomi</taxon>
        <taxon>Actinopterygii</taxon>
        <taxon>Neopterygii</taxon>
        <taxon>Teleostei</taxon>
        <taxon>Neoteleostei</taxon>
        <taxon>Acanthomorphata</taxon>
        <taxon>Syngnathiaria</taxon>
        <taxon>Syngnathiformes</taxon>
        <taxon>Syngnathoidei</taxon>
        <taxon>Syngnathidae</taxon>
        <taxon>Hippocampus</taxon>
    </lineage>
</organism>
<dbReference type="PANTHER" id="PTHR25465:SF32">
    <property type="entry name" value="BLOODTHIRSTY-RELATED GENE FAMILY, MEMBER 16 ISOFORM X1-RELATED"/>
    <property type="match status" value="1"/>
</dbReference>
<dbReference type="Pfam" id="PF13765">
    <property type="entry name" value="PRY"/>
    <property type="match status" value="1"/>
</dbReference>
<evidence type="ECO:0000256" key="5">
    <source>
        <dbReference type="ARBA" id="ARBA00022859"/>
    </source>
</evidence>
<dbReference type="SMART" id="SM00184">
    <property type="entry name" value="RING"/>
    <property type="match status" value="1"/>
</dbReference>
<dbReference type="Gene3D" id="4.10.830.40">
    <property type="match status" value="1"/>
</dbReference>
<evidence type="ECO:0000256" key="3">
    <source>
        <dbReference type="ARBA" id="ARBA00022771"/>
    </source>
</evidence>
<evidence type="ECO:0000313" key="13">
    <source>
        <dbReference type="Proteomes" id="UP000264820"/>
    </source>
</evidence>
<dbReference type="InterPro" id="IPR001841">
    <property type="entry name" value="Znf_RING"/>
</dbReference>
<dbReference type="Gene3D" id="3.30.40.10">
    <property type="entry name" value="Zinc/RING finger domain, C3HC4 (zinc finger)"/>
    <property type="match status" value="1"/>
</dbReference>
<dbReference type="Pfam" id="PF13445">
    <property type="entry name" value="zf-RING_UBOX"/>
    <property type="match status" value="1"/>
</dbReference>
<feature type="region of interest" description="Disordered" evidence="8">
    <location>
        <begin position="1"/>
        <end position="28"/>
    </location>
</feature>
<dbReference type="Gene3D" id="3.30.160.60">
    <property type="entry name" value="Classic Zinc Finger"/>
    <property type="match status" value="1"/>
</dbReference>
<evidence type="ECO:0000259" key="10">
    <source>
        <dbReference type="PROSITE" id="PS50119"/>
    </source>
</evidence>
<evidence type="ECO:0000256" key="8">
    <source>
        <dbReference type="SAM" id="MobiDB-lite"/>
    </source>
</evidence>
<dbReference type="PANTHER" id="PTHR25465">
    <property type="entry name" value="B-BOX DOMAIN CONTAINING"/>
    <property type="match status" value="1"/>
</dbReference>
<dbReference type="FunFam" id="2.60.120.920:FF:000004">
    <property type="entry name" value="Butyrophilin subfamily 1 member A1"/>
    <property type="match status" value="1"/>
</dbReference>
<dbReference type="PROSITE" id="PS00518">
    <property type="entry name" value="ZF_RING_1"/>
    <property type="match status" value="1"/>
</dbReference>
<accession>A0A3Q2YEV5</accession>
<dbReference type="PROSITE" id="PS50089">
    <property type="entry name" value="ZF_RING_2"/>
    <property type="match status" value="1"/>
</dbReference>
<dbReference type="GO" id="GO:0045087">
    <property type="term" value="P:innate immune response"/>
    <property type="evidence" value="ECO:0007669"/>
    <property type="project" value="UniProtKB-KW"/>
</dbReference>